<reference evidence="1" key="1">
    <citation type="submission" date="2022-11" db="EMBL/GenBank/DDBJ databases">
        <title>beta-Carotene-producing bacterium, Jeongeuplla avenae sp. nov., alleviates the salt stress of Arabidopsis seedlings.</title>
        <authorList>
            <person name="Jiang L."/>
            <person name="Lee J."/>
        </authorList>
    </citation>
    <scope>NUCLEOTIDE SEQUENCE</scope>
    <source>
        <strain evidence="1">DY_R2A_6</strain>
    </source>
</reference>
<gene>
    <name evidence="1" type="ORF">OXU80_22155</name>
</gene>
<protein>
    <submittedName>
        <fullName evidence="1">ISL3 family transposase</fullName>
    </submittedName>
</protein>
<name>A0ACD4NL76_9HYPH</name>
<dbReference type="EMBL" id="CP113520">
    <property type="protein sequence ID" value="WAJ27518.1"/>
    <property type="molecule type" value="Genomic_DNA"/>
</dbReference>
<evidence type="ECO:0000313" key="1">
    <source>
        <dbReference type="EMBL" id="WAJ27518.1"/>
    </source>
</evidence>
<organism evidence="1 2">
    <name type="scientific">Antarcticirhabdus aurantiaca</name>
    <dbReference type="NCBI Taxonomy" id="2606717"/>
    <lineage>
        <taxon>Bacteria</taxon>
        <taxon>Pseudomonadati</taxon>
        <taxon>Pseudomonadota</taxon>
        <taxon>Alphaproteobacteria</taxon>
        <taxon>Hyphomicrobiales</taxon>
        <taxon>Aurantimonadaceae</taxon>
        <taxon>Antarcticirhabdus</taxon>
    </lineage>
</organism>
<dbReference type="Proteomes" id="UP001163223">
    <property type="component" value="Chromosome"/>
</dbReference>
<accession>A0ACD4NL76</accession>
<sequence>MSDSFDFLGLPGVRTTAKVETDDAITVEAETTAPRFRQCCLLCNRVSDGQRAKRRLINDTNHGGKATVIHMRVRRAKCRSCGKRGMDEIIPHLAEGRHMTQRLYDFIASEGPRNTHAKIGRSVHVSEGTARSIVRATMAEHLAYRDAQTPRVLGIDEKTILRKYRAVVADIAGRQVLDILHDRDWALDAYLDRLPEKNRVQVVCIDMYWGFRKTVSRYLPHTEIVTDKFHVLRRANMAFDAIRRKLVADLDGRQRSELRQSKRLFGMREKNLKPDARERVRRWHQLFPVLSEAYWTKERYFEMYEFCHTPEEAEHYYRHWMKTLPASIRSDFQKACSIKPEWRRPVFAYFDHPYTTGYVESINRTIDEIQRIGRGYSFEMMRGKMLLAGRVEPRTFRNTQRLRQAAFEVCRWMTSCLTLSRPATA</sequence>
<evidence type="ECO:0000313" key="2">
    <source>
        <dbReference type="Proteomes" id="UP001163223"/>
    </source>
</evidence>
<proteinExistence type="predicted"/>
<keyword evidence="2" id="KW-1185">Reference proteome</keyword>